<proteinExistence type="predicted"/>
<gene>
    <name evidence="1" type="ORF">LOAG_01610</name>
</gene>
<name>A0A1S0U8Y8_LOALO</name>
<organism evidence="1">
    <name type="scientific">Loa loa</name>
    <name type="common">Eye worm</name>
    <name type="synonym">Filaria loa</name>
    <dbReference type="NCBI Taxonomy" id="7209"/>
    <lineage>
        <taxon>Eukaryota</taxon>
        <taxon>Metazoa</taxon>
        <taxon>Ecdysozoa</taxon>
        <taxon>Nematoda</taxon>
        <taxon>Chromadorea</taxon>
        <taxon>Rhabditida</taxon>
        <taxon>Spirurina</taxon>
        <taxon>Spiruromorpha</taxon>
        <taxon>Filarioidea</taxon>
        <taxon>Onchocercidae</taxon>
        <taxon>Loa</taxon>
    </lineage>
</organism>
<dbReference type="CTD" id="9938986"/>
<accession>A0A1S0U8Y8</accession>
<dbReference type="InParanoid" id="A0A1S0U8Y8"/>
<sequence>MAIVFFFWDVGAKCMVLISKMGEDISAILLRCKNFKVIIEGEQQLFCKQASLKRKKKKKEMKENRKKGKDRKFVRIEIAEFTNVRLTLTSLLSAPPLLPPPRYPKLSFHYCAKSRQAGGGGGGG</sequence>
<protein>
    <submittedName>
        <fullName evidence="1">Uncharacterized protein</fullName>
    </submittedName>
</protein>
<dbReference type="RefSeq" id="XP_003137197.1">
    <property type="nucleotide sequence ID" value="XM_003137149.1"/>
</dbReference>
<dbReference type="EMBL" id="JH712176">
    <property type="protein sequence ID" value="EFO26875.1"/>
    <property type="molecule type" value="Genomic_DNA"/>
</dbReference>
<dbReference type="AlphaFoldDB" id="A0A1S0U8Y8"/>
<dbReference type="GeneID" id="9938986"/>
<dbReference type="KEGG" id="loa:LOAG_01610"/>
<evidence type="ECO:0000313" key="1">
    <source>
        <dbReference type="EMBL" id="EFO26875.1"/>
    </source>
</evidence>
<reference evidence="1" key="1">
    <citation type="submission" date="2012-04" db="EMBL/GenBank/DDBJ databases">
        <title>The Genome Sequence of Loa loa.</title>
        <authorList>
            <consortium name="The Broad Institute Genome Sequencing Platform"/>
            <consortium name="Broad Institute Genome Sequencing Center for Infectious Disease"/>
            <person name="Nutman T.B."/>
            <person name="Fink D.L."/>
            <person name="Russ C."/>
            <person name="Young S."/>
            <person name="Zeng Q."/>
            <person name="Gargeya S."/>
            <person name="Alvarado L."/>
            <person name="Berlin A."/>
            <person name="Chapman S.B."/>
            <person name="Chen Z."/>
            <person name="Freedman E."/>
            <person name="Gellesch M."/>
            <person name="Goldberg J."/>
            <person name="Griggs A."/>
            <person name="Gujja S."/>
            <person name="Heilman E.R."/>
            <person name="Heiman D."/>
            <person name="Howarth C."/>
            <person name="Mehta T."/>
            <person name="Neiman D."/>
            <person name="Pearson M."/>
            <person name="Roberts A."/>
            <person name="Saif S."/>
            <person name="Shea T."/>
            <person name="Shenoy N."/>
            <person name="Sisk P."/>
            <person name="Stolte C."/>
            <person name="Sykes S."/>
            <person name="White J."/>
            <person name="Yandava C."/>
            <person name="Haas B."/>
            <person name="Henn M.R."/>
            <person name="Nusbaum C."/>
            <person name="Birren B."/>
        </authorList>
    </citation>
    <scope>NUCLEOTIDE SEQUENCE [LARGE SCALE GENOMIC DNA]</scope>
</reference>